<comment type="caution">
    <text evidence="1">The sequence shown here is derived from an EMBL/GenBank/DDBJ whole genome shotgun (WGS) entry which is preliminary data.</text>
</comment>
<evidence type="ECO:0000313" key="1">
    <source>
        <dbReference type="EMBL" id="MEA0971138.1"/>
    </source>
</evidence>
<evidence type="ECO:0000313" key="2">
    <source>
        <dbReference type="Proteomes" id="UP001291687"/>
    </source>
</evidence>
<proteinExistence type="predicted"/>
<name>A0ABU5NDA2_9RICK</name>
<dbReference type="Proteomes" id="UP001291687">
    <property type="component" value="Unassembled WGS sequence"/>
</dbReference>
<dbReference type="RefSeq" id="WP_322777040.1">
    <property type="nucleotide sequence ID" value="NZ_JARJFB010000086.1"/>
</dbReference>
<accession>A0ABU5NDA2</accession>
<sequence>MNIKSTLKQYHELPYLEKRVLQLKALSRANLSKTDFLRVLNDSDLKTFLGKQFNNNILTPIFQNLTNKKLLHSNNQVTTNVLHQITLDAVNGEYSVVNTESLLKIAHNNSSSVDKLRLAIYLNKPVLLHEAIRDTQSDIFVYNIIQRLAQDFNSTIFTDEMLKGLAPEIRYWLIITRIYCILQSNHNVKINEITIIKEWVDNELIRFPITSNVVLDILLDFFFLRGDLDKIAYLAERTRNNPMKNQAILGVMKFLRDDQSQALAHFDAALKTTKELSKKRNVCLSGIYGICHILSLLKANQPDNHSKIQDLLKHYISLSTLYTKELERSRYRGDIPEIPQYFTQHHDSSYRLLMLLVDFLRSGIDAKKISEQILFITNSTHKVLDNVLDGFILFLVLYWTKSKAIDIQKYASELHAMYNEVLPALISVLPEQLDTATTTENNKLDVASLQAYTIDFTGIVKSKDEWERVLDNLNNYFNKNEVTKSYDKRLVWMLYPNKYREMIVPVEQKRTSNASSTWNKGRPASLKRLYETQHNLDYLTEYDKAVLSCAKSDYSHYSNFYIDSDKALLALINNPLVFDGDTGAHIELTKTTPELIFKEVKGNFFVKLSESANMQQPTVKLKKESDNKYQVVEISQSTLDIVKILGNNGIKVPKVARNKVLSLLQQAAANISIRTEFDSTEGLESEPGDANLIMQLTFIDEILKARLFVRPFSGKGSYYKPGKGNSSIVAQIDNSYKSVSRDLRLERDNVSHLLQTCPILQEQDCIDYEWQIAELETALEILQQLNNYKHNKSLTIEWPKGQSLFVDREISFTDLKLNITGNNQWFNFDGSITIDDTQVMEMRIFLQNLEQAKGRFIELSDKRFIALTASFAKRMQELKKAARIDEKGQWCYLVGIVAPLGGVYILF</sequence>
<protein>
    <submittedName>
        <fullName evidence="1">Uncharacterized protein</fullName>
    </submittedName>
</protein>
<dbReference type="EMBL" id="JARJFB010000086">
    <property type="protein sequence ID" value="MEA0971138.1"/>
    <property type="molecule type" value="Genomic_DNA"/>
</dbReference>
<reference evidence="1 2" key="1">
    <citation type="submission" date="2023-03" db="EMBL/GenBank/DDBJ databases">
        <title>Host association and intracellularity evolved multiple times independently in the Rickettsiales.</title>
        <authorList>
            <person name="Castelli M."/>
            <person name="Nardi T."/>
            <person name="Gammuto L."/>
            <person name="Bellinzona G."/>
            <person name="Sabaneyeva E."/>
            <person name="Potekhin A."/>
            <person name="Serra V."/>
            <person name="Petroni G."/>
            <person name="Sassera D."/>
        </authorList>
    </citation>
    <scope>NUCLEOTIDE SEQUENCE [LARGE SCALE GENOMIC DNA]</scope>
    <source>
        <strain evidence="1 2">Sr 2-6</strain>
    </source>
</reference>
<gene>
    <name evidence="1" type="ORF">Megvenef_01111</name>
</gene>
<organism evidence="1 2">
    <name type="scientific">Candidatus Megaera venefica</name>
    <dbReference type="NCBI Taxonomy" id="2055910"/>
    <lineage>
        <taxon>Bacteria</taxon>
        <taxon>Pseudomonadati</taxon>
        <taxon>Pseudomonadota</taxon>
        <taxon>Alphaproteobacteria</taxon>
        <taxon>Rickettsiales</taxon>
        <taxon>Rickettsiaceae</taxon>
        <taxon>Candidatus Megaera</taxon>
    </lineage>
</organism>
<keyword evidence="2" id="KW-1185">Reference proteome</keyword>